<gene>
    <name evidence="2" type="ORF">GFB56_14020</name>
</gene>
<feature type="transmembrane region" description="Helical" evidence="1">
    <location>
        <begin position="36"/>
        <end position="56"/>
    </location>
</feature>
<reference evidence="2 3" key="1">
    <citation type="submission" date="2020-01" db="EMBL/GenBank/DDBJ databases">
        <title>Draft genome assembly of Ensifer adhaerens T173.</title>
        <authorList>
            <person name="Craig J.E."/>
            <person name="Stinchcombe J.R."/>
        </authorList>
    </citation>
    <scope>NUCLEOTIDE SEQUENCE [LARGE SCALE GENOMIC DNA]</scope>
    <source>
        <strain evidence="2 3">T173</strain>
    </source>
</reference>
<accession>A0AAW4FLK0</accession>
<evidence type="ECO:0000313" key="3">
    <source>
        <dbReference type="Proteomes" id="UP000744980"/>
    </source>
</evidence>
<evidence type="ECO:0000313" key="2">
    <source>
        <dbReference type="EMBL" id="MBM3091929.1"/>
    </source>
</evidence>
<keyword evidence="1" id="KW-1133">Transmembrane helix</keyword>
<keyword evidence="1" id="KW-0472">Membrane</keyword>
<dbReference type="EMBL" id="WXFA01000007">
    <property type="protein sequence ID" value="MBM3091929.1"/>
    <property type="molecule type" value="Genomic_DNA"/>
</dbReference>
<organism evidence="2 3">
    <name type="scientific">Ensifer canadensis</name>
    <dbReference type="NCBI Taxonomy" id="555315"/>
    <lineage>
        <taxon>Bacteria</taxon>
        <taxon>Pseudomonadati</taxon>
        <taxon>Pseudomonadota</taxon>
        <taxon>Alphaproteobacteria</taxon>
        <taxon>Hyphomicrobiales</taxon>
        <taxon>Rhizobiaceae</taxon>
        <taxon>Sinorhizobium/Ensifer group</taxon>
        <taxon>Ensifer</taxon>
    </lineage>
</organism>
<protein>
    <submittedName>
        <fullName evidence="2">Uncharacterized protein</fullName>
    </submittedName>
</protein>
<keyword evidence="1" id="KW-0812">Transmembrane</keyword>
<evidence type="ECO:0000256" key="1">
    <source>
        <dbReference type="SAM" id="Phobius"/>
    </source>
</evidence>
<dbReference type="AlphaFoldDB" id="A0AAW4FLK0"/>
<name>A0AAW4FLK0_9HYPH</name>
<comment type="caution">
    <text evidence="2">The sequence shown here is derived from an EMBL/GenBank/DDBJ whole genome shotgun (WGS) entry which is preliminary data.</text>
</comment>
<keyword evidence="3" id="KW-1185">Reference proteome</keyword>
<dbReference type="RefSeq" id="WP_025428540.1">
    <property type="nucleotide sequence ID" value="NZ_CP083371.1"/>
</dbReference>
<proteinExistence type="predicted"/>
<dbReference type="Proteomes" id="UP000744980">
    <property type="component" value="Unassembled WGS sequence"/>
</dbReference>
<sequence length="67" mass="7780">MSWMYFVGATYCIAALFLLAMTYLEGLQAHAPWNVYRVAGIVICIFWPVLIFYLMFKIVTKRKIPQG</sequence>